<gene>
    <name evidence="2" type="ORF">MNBD_BACTEROID05-318</name>
</gene>
<keyword evidence="1" id="KW-1133">Transmembrane helix</keyword>
<name>A0A3B0TJH1_9ZZZZ</name>
<accession>A0A3B0TJH1</accession>
<dbReference type="AlphaFoldDB" id="A0A3B0TJH1"/>
<evidence type="ECO:0008006" key="3">
    <source>
        <dbReference type="Google" id="ProtNLM"/>
    </source>
</evidence>
<sequence length="154" mass="18133">MSPYEKIAWSVQEYEHKEKSTGWYIALGIIAISITIASFLLGNTLFSVLILVGTFTLAMYSMKKPEIMEIELRKQGILISGRIYQYNTLESFWVEEYDKEPKIIIQSEKTLMPYIIIPLGDADPDKVREFLFEYIEEEEHHEPWSYKLMEYLGF</sequence>
<keyword evidence="1" id="KW-0812">Transmembrane</keyword>
<feature type="transmembrane region" description="Helical" evidence="1">
    <location>
        <begin position="21"/>
        <end position="39"/>
    </location>
</feature>
<evidence type="ECO:0000313" key="2">
    <source>
        <dbReference type="EMBL" id="VAW13457.1"/>
    </source>
</evidence>
<keyword evidence="1" id="KW-0472">Membrane</keyword>
<organism evidence="2">
    <name type="scientific">hydrothermal vent metagenome</name>
    <dbReference type="NCBI Taxonomy" id="652676"/>
    <lineage>
        <taxon>unclassified sequences</taxon>
        <taxon>metagenomes</taxon>
        <taxon>ecological metagenomes</taxon>
    </lineage>
</organism>
<proteinExistence type="predicted"/>
<reference evidence="2" key="1">
    <citation type="submission" date="2018-06" db="EMBL/GenBank/DDBJ databases">
        <authorList>
            <person name="Zhirakovskaya E."/>
        </authorList>
    </citation>
    <scope>NUCLEOTIDE SEQUENCE</scope>
</reference>
<feature type="transmembrane region" description="Helical" evidence="1">
    <location>
        <begin position="45"/>
        <end position="62"/>
    </location>
</feature>
<protein>
    <recommendedName>
        <fullName evidence="3">DUF5673 domain-containing protein</fullName>
    </recommendedName>
</protein>
<dbReference type="EMBL" id="UOEN01000170">
    <property type="protein sequence ID" value="VAW13457.1"/>
    <property type="molecule type" value="Genomic_DNA"/>
</dbReference>
<evidence type="ECO:0000256" key="1">
    <source>
        <dbReference type="SAM" id="Phobius"/>
    </source>
</evidence>